<sequence>MKMENIEASRFRSVKGRGLCPPSRSMPDLLPDWMLISVIAAYGRSGVLYEAMNRSTRHTRALMDLPYDASQFEEISREVVILKELDHPNLVKCYDVVISEDTGRIFLILEPLCASFEGESITAESDLVNLAHQLILGLTYLHQNKIAHGDIKHSNVFFSHTRQTKLLYLGETLSNEPPPFLTEIGAMHDRFSWDIWSVGFCILKWSEGLNWSHRDVGFNQKHEPSLGIDLNSSGIFPSSSNEGALVWNRELLRLIISCMQPDVRKRWTAEQLVHHPLFDQMQLKRERDIFDEEKELKSPVKKKFKLSTWDEHKGYGLESSKDPASRVPHIVPERCIEHCKLFLPNSEFGKDKLVQMWVAEDCIELRVAERMENVGYSYFDALVREKVIVPSKFDKVHREMKYKFNTCQVSNGLLNQGNYLRINACELGTIRREALHLTWQCKKIDQTFFDVLKNFKQLHTLVVNEGCSDLITVLPHDIFLGLRFLRTLDLSRTHIEEIPGSIGKLESLQYLDFSGTPIKQLPDSTDRLHCLQTLNLKACFALFTLPRGLGMLVNLRHLDLDIVSQLKSMPKGMGNLIKLQTLRAFIVGKDDGCGIGELKHMNEITGSFCISGLENVSNAEEAKGAALSDKQYIDKLELRWRRCGFDKFQDTTEILESLQPHFGLKELQLTFYGGLKLPRWISNPAYADLASITLYKCIKCHFLPSIGELPSLKLLHIFSMENLRNINTVFCGNHETKVVTAFPRLEELTLDSMPALEEWTGVEDGDFPRLRRISVRYCPKLRLLPSLMLMCSLEHLELRDCTQLVSVTQGLLPGTLESLIIRGCPGINRRCREDGGLDWLKFASLRNMWIDFEKIC</sequence>
<dbReference type="GO" id="GO:0004672">
    <property type="term" value="F:protein kinase activity"/>
    <property type="evidence" value="ECO:0007669"/>
    <property type="project" value="InterPro"/>
</dbReference>
<accession>A0A484KXE6</accession>
<gene>
    <name evidence="10" type="ORF">CCAM_LOCUS8772</name>
</gene>
<comment type="subcellular location">
    <subcellularLocation>
        <location evidence="1">Membrane</location>
    </subcellularLocation>
</comment>
<dbReference type="SUPFAM" id="SSF52058">
    <property type="entry name" value="L domain-like"/>
    <property type="match status" value="1"/>
</dbReference>
<reference evidence="10 11" key="1">
    <citation type="submission" date="2018-04" db="EMBL/GenBank/DDBJ databases">
        <authorList>
            <person name="Vogel A."/>
        </authorList>
    </citation>
    <scope>NUCLEOTIDE SEQUENCE [LARGE SCALE GENOMIC DNA]</scope>
</reference>
<dbReference type="Pfam" id="PF25019">
    <property type="entry name" value="LRR_R13L1-DRL21"/>
    <property type="match status" value="1"/>
</dbReference>
<feature type="domain" description="Protein kinase" evidence="9">
    <location>
        <begin position="34"/>
        <end position="278"/>
    </location>
</feature>
<keyword evidence="11" id="KW-1185">Reference proteome</keyword>
<proteinExistence type="predicted"/>
<evidence type="ECO:0000313" key="11">
    <source>
        <dbReference type="Proteomes" id="UP000595140"/>
    </source>
</evidence>
<evidence type="ECO:0000256" key="8">
    <source>
        <dbReference type="ARBA" id="ARBA00023136"/>
    </source>
</evidence>
<dbReference type="PANTHER" id="PTHR47186:SF24">
    <property type="entry name" value="DISEASE RESISTANCE RPP13-LIKE PROTEIN 1"/>
    <property type="match status" value="1"/>
</dbReference>
<evidence type="ECO:0000313" key="10">
    <source>
        <dbReference type="EMBL" id="VFQ66996.1"/>
    </source>
</evidence>
<dbReference type="PROSITE" id="PS00108">
    <property type="entry name" value="PROTEIN_KINASE_ST"/>
    <property type="match status" value="1"/>
</dbReference>
<dbReference type="InterPro" id="IPR000719">
    <property type="entry name" value="Prot_kinase_dom"/>
</dbReference>
<dbReference type="SUPFAM" id="SSF56112">
    <property type="entry name" value="Protein kinase-like (PK-like)"/>
    <property type="match status" value="1"/>
</dbReference>
<dbReference type="EMBL" id="OOIL02000560">
    <property type="protein sequence ID" value="VFQ66996.1"/>
    <property type="molecule type" value="Genomic_DNA"/>
</dbReference>
<dbReference type="PANTHER" id="PTHR47186">
    <property type="entry name" value="LEUCINE-RICH REPEAT-CONTAINING PROTEIN 57"/>
    <property type="match status" value="1"/>
</dbReference>
<dbReference type="SMART" id="SM00220">
    <property type="entry name" value="S_TKc"/>
    <property type="match status" value="1"/>
</dbReference>
<keyword evidence="6" id="KW-0067">ATP-binding</keyword>
<dbReference type="InterPro" id="IPR008271">
    <property type="entry name" value="Ser/Thr_kinase_AS"/>
</dbReference>
<keyword evidence="8" id="KW-0472">Membrane</keyword>
<dbReference type="Gene3D" id="1.10.510.10">
    <property type="entry name" value="Transferase(Phosphotransferase) domain 1"/>
    <property type="match status" value="1"/>
</dbReference>
<name>A0A484KXE6_9ASTE</name>
<dbReference type="Pfam" id="PF00069">
    <property type="entry name" value="Pkinase"/>
    <property type="match status" value="1"/>
</dbReference>
<dbReference type="GO" id="GO:0016020">
    <property type="term" value="C:membrane"/>
    <property type="evidence" value="ECO:0007669"/>
    <property type="project" value="UniProtKB-SubCell"/>
</dbReference>
<evidence type="ECO:0000259" key="9">
    <source>
        <dbReference type="PROSITE" id="PS50011"/>
    </source>
</evidence>
<protein>
    <recommendedName>
        <fullName evidence="9">Protein kinase domain-containing protein</fullName>
    </recommendedName>
</protein>
<dbReference type="InterPro" id="IPR001611">
    <property type="entry name" value="Leu-rich_rpt"/>
</dbReference>
<evidence type="ECO:0000256" key="2">
    <source>
        <dbReference type="ARBA" id="ARBA00022614"/>
    </source>
</evidence>
<evidence type="ECO:0000256" key="1">
    <source>
        <dbReference type="ARBA" id="ARBA00004370"/>
    </source>
</evidence>
<keyword evidence="3" id="KW-0812">Transmembrane</keyword>
<dbReference type="InterPro" id="IPR058922">
    <property type="entry name" value="WHD_DRP"/>
</dbReference>
<dbReference type="InterPro" id="IPR056789">
    <property type="entry name" value="LRR_R13L1-DRL21"/>
</dbReference>
<evidence type="ECO:0000256" key="7">
    <source>
        <dbReference type="ARBA" id="ARBA00022989"/>
    </source>
</evidence>
<dbReference type="PROSITE" id="PS50011">
    <property type="entry name" value="PROTEIN_KINASE_DOM"/>
    <property type="match status" value="1"/>
</dbReference>
<dbReference type="AlphaFoldDB" id="A0A484KXE6"/>
<keyword evidence="7" id="KW-1133">Transmembrane helix</keyword>
<dbReference type="Proteomes" id="UP000595140">
    <property type="component" value="Unassembled WGS sequence"/>
</dbReference>
<dbReference type="Gene3D" id="3.80.10.10">
    <property type="entry name" value="Ribonuclease Inhibitor"/>
    <property type="match status" value="2"/>
</dbReference>
<dbReference type="OrthoDB" id="1288111at2759"/>
<keyword evidence="2" id="KW-0433">Leucine-rich repeat</keyword>
<dbReference type="Gene3D" id="3.30.200.20">
    <property type="entry name" value="Phosphorylase Kinase, domain 1"/>
    <property type="match status" value="1"/>
</dbReference>
<dbReference type="InterPro" id="IPR011009">
    <property type="entry name" value="Kinase-like_dom_sf"/>
</dbReference>
<evidence type="ECO:0000256" key="4">
    <source>
        <dbReference type="ARBA" id="ARBA00022737"/>
    </source>
</evidence>
<keyword evidence="5" id="KW-0547">Nucleotide-binding</keyword>
<evidence type="ECO:0000256" key="3">
    <source>
        <dbReference type="ARBA" id="ARBA00022692"/>
    </source>
</evidence>
<keyword evidence="4" id="KW-0677">Repeat</keyword>
<evidence type="ECO:0000256" key="6">
    <source>
        <dbReference type="ARBA" id="ARBA00022840"/>
    </source>
</evidence>
<dbReference type="InterPro" id="IPR032675">
    <property type="entry name" value="LRR_dom_sf"/>
</dbReference>
<dbReference type="Pfam" id="PF23559">
    <property type="entry name" value="WHD_DRP"/>
    <property type="match status" value="1"/>
</dbReference>
<organism evidence="10 11">
    <name type="scientific">Cuscuta campestris</name>
    <dbReference type="NCBI Taxonomy" id="132261"/>
    <lineage>
        <taxon>Eukaryota</taxon>
        <taxon>Viridiplantae</taxon>
        <taxon>Streptophyta</taxon>
        <taxon>Embryophyta</taxon>
        <taxon>Tracheophyta</taxon>
        <taxon>Spermatophyta</taxon>
        <taxon>Magnoliopsida</taxon>
        <taxon>eudicotyledons</taxon>
        <taxon>Gunneridae</taxon>
        <taxon>Pentapetalae</taxon>
        <taxon>asterids</taxon>
        <taxon>lamiids</taxon>
        <taxon>Solanales</taxon>
        <taxon>Convolvulaceae</taxon>
        <taxon>Cuscuteae</taxon>
        <taxon>Cuscuta</taxon>
        <taxon>Cuscuta subgen. Grammica</taxon>
        <taxon>Cuscuta sect. Cleistogrammica</taxon>
    </lineage>
</organism>
<dbReference type="Pfam" id="PF13855">
    <property type="entry name" value="LRR_8"/>
    <property type="match status" value="1"/>
</dbReference>
<dbReference type="GO" id="GO:0005524">
    <property type="term" value="F:ATP binding"/>
    <property type="evidence" value="ECO:0007669"/>
    <property type="project" value="InterPro"/>
</dbReference>
<evidence type="ECO:0000256" key="5">
    <source>
        <dbReference type="ARBA" id="ARBA00022741"/>
    </source>
</evidence>